<organism evidence="11 12">
    <name type="scientific">Desulfosporosinus lacus DSM 15449</name>
    <dbReference type="NCBI Taxonomy" id="1121420"/>
    <lineage>
        <taxon>Bacteria</taxon>
        <taxon>Bacillati</taxon>
        <taxon>Bacillota</taxon>
        <taxon>Clostridia</taxon>
        <taxon>Eubacteriales</taxon>
        <taxon>Desulfitobacteriaceae</taxon>
        <taxon>Desulfosporosinus</taxon>
    </lineage>
</organism>
<keyword evidence="12" id="KW-1185">Reference proteome</keyword>
<dbReference type="PANTHER" id="PTHR33908:SF11">
    <property type="entry name" value="MEMBRANE PROTEIN"/>
    <property type="match status" value="1"/>
</dbReference>
<feature type="transmembrane region" description="Helical" evidence="9">
    <location>
        <begin position="214"/>
        <end position="232"/>
    </location>
</feature>
<keyword evidence="6 9" id="KW-1133">Transmembrane helix</keyword>
<dbReference type="OrthoDB" id="9809099at2"/>
<evidence type="ECO:0000256" key="6">
    <source>
        <dbReference type="ARBA" id="ARBA00022989"/>
    </source>
</evidence>
<comment type="subcellular location">
    <subcellularLocation>
        <location evidence="1">Cell membrane</location>
        <topology evidence="1">Multi-pass membrane protein</topology>
    </subcellularLocation>
</comment>
<evidence type="ECO:0000256" key="8">
    <source>
        <dbReference type="SAM" id="MobiDB-lite"/>
    </source>
</evidence>
<evidence type="ECO:0000256" key="1">
    <source>
        <dbReference type="ARBA" id="ARBA00004651"/>
    </source>
</evidence>
<dbReference type="Proteomes" id="UP000183954">
    <property type="component" value="Unassembled WGS sequence"/>
</dbReference>
<evidence type="ECO:0000256" key="3">
    <source>
        <dbReference type="ARBA" id="ARBA00022676"/>
    </source>
</evidence>
<evidence type="ECO:0000313" key="12">
    <source>
        <dbReference type="Proteomes" id="UP000183954"/>
    </source>
</evidence>
<dbReference type="EMBL" id="FQXJ01000009">
    <property type="protein sequence ID" value="SHI16669.1"/>
    <property type="molecule type" value="Genomic_DNA"/>
</dbReference>
<dbReference type="RefSeq" id="WP_084110287.1">
    <property type="nucleotide sequence ID" value="NZ_FQXJ01000009.1"/>
</dbReference>
<feature type="transmembrane region" description="Helical" evidence="9">
    <location>
        <begin position="95"/>
        <end position="115"/>
    </location>
</feature>
<gene>
    <name evidence="11" type="ORF">SAMN02746098_02713</name>
</gene>
<keyword evidence="5 9" id="KW-0812">Transmembrane</keyword>
<keyword evidence="7 9" id="KW-0472">Membrane</keyword>
<dbReference type="GO" id="GO:0016763">
    <property type="term" value="F:pentosyltransferase activity"/>
    <property type="evidence" value="ECO:0007669"/>
    <property type="project" value="TreeGrafter"/>
</dbReference>
<reference evidence="12" key="1">
    <citation type="submission" date="2016-11" db="EMBL/GenBank/DDBJ databases">
        <authorList>
            <person name="Varghese N."/>
            <person name="Submissions S."/>
        </authorList>
    </citation>
    <scope>NUCLEOTIDE SEQUENCE [LARGE SCALE GENOMIC DNA]</scope>
    <source>
        <strain evidence="12">DSM 15449</strain>
    </source>
</reference>
<feature type="transmembrane region" description="Helical" evidence="9">
    <location>
        <begin position="174"/>
        <end position="202"/>
    </location>
</feature>
<dbReference type="GO" id="GO:0009103">
    <property type="term" value="P:lipopolysaccharide biosynthetic process"/>
    <property type="evidence" value="ECO:0007669"/>
    <property type="project" value="UniProtKB-ARBA"/>
</dbReference>
<evidence type="ECO:0000256" key="4">
    <source>
        <dbReference type="ARBA" id="ARBA00022679"/>
    </source>
</evidence>
<feature type="transmembrane region" description="Helical" evidence="9">
    <location>
        <begin position="269"/>
        <end position="287"/>
    </location>
</feature>
<feature type="transmembrane region" description="Helical" evidence="9">
    <location>
        <begin position="124"/>
        <end position="142"/>
    </location>
</feature>
<feature type="domain" description="Glycosyltransferase RgtA/B/C/D-like" evidence="10">
    <location>
        <begin position="77"/>
        <end position="206"/>
    </location>
</feature>
<evidence type="ECO:0000256" key="9">
    <source>
        <dbReference type="SAM" id="Phobius"/>
    </source>
</evidence>
<accession>A0A1M5YX98</accession>
<dbReference type="InterPro" id="IPR038731">
    <property type="entry name" value="RgtA/B/C-like"/>
</dbReference>
<feature type="region of interest" description="Disordered" evidence="8">
    <location>
        <begin position="459"/>
        <end position="486"/>
    </location>
</feature>
<evidence type="ECO:0000313" key="11">
    <source>
        <dbReference type="EMBL" id="SHI16669.1"/>
    </source>
</evidence>
<feature type="transmembrane region" description="Helical" evidence="9">
    <location>
        <begin position="328"/>
        <end position="354"/>
    </location>
</feature>
<feature type="compositionally biased region" description="Polar residues" evidence="8">
    <location>
        <begin position="461"/>
        <end position="477"/>
    </location>
</feature>
<feature type="transmembrane region" description="Helical" evidence="9">
    <location>
        <begin position="294"/>
        <end position="316"/>
    </location>
</feature>
<evidence type="ECO:0000256" key="5">
    <source>
        <dbReference type="ARBA" id="ARBA00022692"/>
    </source>
</evidence>
<evidence type="ECO:0000256" key="2">
    <source>
        <dbReference type="ARBA" id="ARBA00022475"/>
    </source>
</evidence>
<dbReference type="Pfam" id="PF13231">
    <property type="entry name" value="PMT_2"/>
    <property type="match status" value="1"/>
</dbReference>
<protein>
    <submittedName>
        <fullName evidence="11">4-amino-4-deoxy-L-arabinose transferase</fullName>
    </submittedName>
</protein>
<dbReference type="PANTHER" id="PTHR33908">
    <property type="entry name" value="MANNOSYLTRANSFERASE YKCB-RELATED"/>
    <property type="match status" value="1"/>
</dbReference>
<dbReference type="GO" id="GO:0005886">
    <property type="term" value="C:plasma membrane"/>
    <property type="evidence" value="ECO:0007669"/>
    <property type="project" value="UniProtKB-SubCell"/>
</dbReference>
<dbReference type="InterPro" id="IPR050297">
    <property type="entry name" value="LipidA_mod_glycosyltrf_83"/>
</dbReference>
<proteinExistence type="predicted"/>
<dbReference type="AlphaFoldDB" id="A0A1M5YX98"/>
<keyword evidence="4 11" id="KW-0808">Transferase</keyword>
<sequence>MGRGINRILLAMILLIALVLRLRGITNPLLDDQAWRQADTASMATHMMGHLMDFPNVFIPQLNYDGVIPQSVELEFPFLPYLLAWSWSIFGWADLWGRLWSVALSLVTVAGIYNLGRNIFSDRVGLFAAAIYSLIPLSIYYGRVVMPEPMAQAWSIWALAMIWRWRTAQKESGIWQAGLVMAGAILAKLPQLMLFPVALLLGFWPHTDRRIGQLIRYSMIVLIPPLVYYLWVHFNVASSSQFVSGILTGQVVNATSLDWEILKKNIEHGFTETVLFLSGAGMLRILFFRSQARLALLAWCGISVLYIGIVCASIPLDYYLVPILPLAALLSAYALDWIPSLPGTAIGIVFLVLINNGSYTDLAPKYQWNQEYLSQAKWIKEHTVPSSILVLSDSPPMTFYYAQRVGFRLDPADTEVAFEVLQRLQGDYLVHLPHSTQSEQFWGKVQNSYPEVGPGVYDLSNLDNPSDTKELNTSNGQLGRGEYGSR</sequence>
<keyword evidence="2" id="KW-1003">Cell membrane</keyword>
<keyword evidence="3" id="KW-0328">Glycosyltransferase</keyword>
<evidence type="ECO:0000256" key="7">
    <source>
        <dbReference type="ARBA" id="ARBA00023136"/>
    </source>
</evidence>
<dbReference type="STRING" id="1121420.SAMN02746098_02713"/>
<name>A0A1M5YX98_9FIRM</name>
<evidence type="ECO:0000259" key="10">
    <source>
        <dbReference type="Pfam" id="PF13231"/>
    </source>
</evidence>